<proteinExistence type="predicted"/>
<dbReference type="Proteomes" id="UP001063166">
    <property type="component" value="Unassembled WGS sequence"/>
</dbReference>
<keyword evidence="2" id="KW-1185">Reference proteome</keyword>
<organism evidence="1 2">
    <name type="scientific">Lyophyllum shimeji</name>
    <name type="common">Hon-shimeji</name>
    <name type="synonym">Tricholoma shimeji</name>
    <dbReference type="NCBI Taxonomy" id="47721"/>
    <lineage>
        <taxon>Eukaryota</taxon>
        <taxon>Fungi</taxon>
        <taxon>Dikarya</taxon>
        <taxon>Basidiomycota</taxon>
        <taxon>Agaricomycotina</taxon>
        <taxon>Agaricomycetes</taxon>
        <taxon>Agaricomycetidae</taxon>
        <taxon>Agaricales</taxon>
        <taxon>Tricholomatineae</taxon>
        <taxon>Lyophyllaceae</taxon>
        <taxon>Lyophyllum</taxon>
    </lineage>
</organism>
<sequence length="151" mass="16570">MQIDWWSRARGLLKISQDKIKGRRQASAARDQSQAELGLGKLHLHLHWQLKGNARHLFHAMTPGPLISTITHCAASVSPRHSRIAGFAAGNAEGNQKRCMCGTTKVLVRTANRARLAFSSEPETLLPRSRLPAQNTELLKGPSSSCRTGND</sequence>
<dbReference type="EMBL" id="BRPK01000005">
    <property type="protein sequence ID" value="GLB38780.1"/>
    <property type="molecule type" value="Genomic_DNA"/>
</dbReference>
<accession>A0A9P3PMT8</accession>
<gene>
    <name evidence="1" type="ORF">LshimejAT787_0506450</name>
</gene>
<evidence type="ECO:0000313" key="2">
    <source>
        <dbReference type="Proteomes" id="UP001063166"/>
    </source>
</evidence>
<reference evidence="1" key="1">
    <citation type="submission" date="2022-07" db="EMBL/GenBank/DDBJ databases">
        <title>The genome of Lyophyllum shimeji provides insight into the initial evolution of ectomycorrhizal fungal genome.</title>
        <authorList>
            <person name="Kobayashi Y."/>
            <person name="Shibata T."/>
            <person name="Hirakawa H."/>
            <person name="Shigenobu S."/>
            <person name="Nishiyama T."/>
            <person name="Yamada A."/>
            <person name="Hasebe M."/>
            <person name="Kawaguchi M."/>
        </authorList>
    </citation>
    <scope>NUCLEOTIDE SEQUENCE</scope>
    <source>
        <strain evidence="1">AT787</strain>
    </source>
</reference>
<comment type="caution">
    <text evidence="1">The sequence shown here is derived from an EMBL/GenBank/DDBJ whole genome shotgun (WGS) entry which is preliminary data.</text>
</comment>
<name>A0A9P3PMT8_LYOSH</name>
<dbReference type="AlphaFoldDB" id="A0A9P3PMT8"/>
<protein>
    <submittedName>
        <fullName evidence="1">Uncharacterized protein</fullName>
    </submittedName>
</protein>
<evidence type="ECO:0000313" key="1">
    <source>
        <dbReference type="EMBL" id="GLB38780.1"/>
    </source>
</evidence>